<evidence type="ECO:0000256" key="3">
    <source>
        <dbReference type="ARBA" id="ARBA00022842"/>
    </source>
</evidence>
<comment type="similarity">
    <text evidence="1 7">Belongs to the HAD-like hydrolase superfamily. EYA family.</text>
</comment>
<evidence type="ECO:0000256" key="1">
    <source>
        <dbReference type="ARBA" id="ARBA00010501"/>
    </source>
</evidence>
<evidence type="ECO:0000256" key="4">
    <source>
        <dbReference type="ARBA" id="ARBA00022912"/>
    </source>
</evidence>
<reference evidence="8" key="1">
    <citation type="submission" date="2022-04" db="EMBL/GenBank/DDBJ databases">
        <authorList>
            <person name="Xu L."/>
            <person name="Lv Z."/>
        </authorList>
    </citation>
    <scope>NUCLEOTIDE SEQUENCE</scope>
    <source>
        <strain evidence="8">LV_2022a</strain>
    </source>
</reference>
<evidence type="ECO:0000256" key="7">
    <source>
        <dbReference type="RuleBase" id="RU362036"/>
    </source>
</evidence>
<dbReference type="PANTHER" id="PTHR10190">
    <property type="entry name" value="EYES ABSENT"/>
    <property type="match status" value="1"/>
</dbReference>
<gene>
    <name evidence="8" type="ORF">MN116_009021</name>
</gene>
<evidence type="ECO:0000256" key="5">
    <source>
        <dbReference type="ARBA" id="ARBA00051722"/>
    </source>
</evidence>
<keyword evidence="2 7" id="KW-0378">Hydrolase</keyword>
<dbReference type="GO" id="GO:0030154">
    <property type="term" value="P:cell differentiation"/>
    <property type="evidence" value="ECO:0007669"/>
    <property type="project" value="TreeGrafter"/>
</dbReference>
<dbReference type="GO" id="GO:0005634">
    <property type="term" value="C:nucleus"/>
    <property type="evidence" value="ECO:0007669"/>
    <property type="project" value="TreeGrafter"/>
</dbReference>
<dbReference type="Proteomes" id="UP001292079">
    <property type="component" value="Unassembled WGS sequence"/>
</dbReference>
<evidence type="ECO:0000313" key="8">
    <source>
        <dbReference type="EMBL" id="KAK4467465.1"/>
    </source>
</evidence>
<organism evidence="8 9">
    <name type="scientific">Schistosoma mekongi</name>
    <name type="common">Parasitic worm</name>
    <dbReference type="NCBI Taxonomy" id="38744"/>
    <lineage>
        <taxon>Eukaryota</taxon>
        <taxon>Metazoa</taxon>
        <taxon>Spiralia</taxon>
        <taxon>Lophotrochozoa</taxon>
        <taxon>Platyhelminthes</taxon>
        <taxon>Trematoda</taxon>
        <taxon>Digenea</taxon>
        <taxon>Strigeidida</taxon>
        <taxon>Schistosomatoidea</taxon>
        <taxon>Schistosomatidae</taxon>
        <taxon>Schistosoma</taxon>
    </lineage>
</organism>
<evidence type="ECO:0000313" key="9">
    <source>
        <dbReference type="Proteomes" id="UP001292079"/>
    </source>
</evidence>
<dbReference type="GO" id="GO:0004725">
    <property type="term" value="F:protein tyrosine phosphatase activity"/>
    <property type="evidence" value="ECO:0007669"/>
    <property type="project" value="UniProtKB-EC"/>
</dbReference>
<proteinExistence type="inferred from homology"/>
<dbReference type="GO" id="GO:0046872">
    <property type="term" value="F:metal ion binding"/>
    <property type="evidence" value="ECO:0007669"/>
    <property type="project" value="UniProtKB-KW"/>
</dbReference>
<dbReference type="GO" id="GO:0045739">
    <property type="term" value="P:positive regulation of DNA repair"/>
    <property type="evidence" value="ECO:0007669"/>
    <property type="project" value="TreeGrafter"/>
</dbReference>
<dbReference type="EC" id="3.1.3.48" evidence="7"/>
<name>A0AAE1Z4M4_SCHME</name>
<evidence type="ECO:0000256" key="6">
    <source>
        <dbReference type="PIRSR" id="PIRSR628472-2"/>
    </source>
</evidence>
<evidence type="ECO:0000256" key="2">
    <source>
        <dbReference type="ARBA" id="ARBA00022801"/>
    </source>
</evidence>
<feature type="binding site" evidence="6">
    <location>
        <position position="30"/>
    </location>
    <ligand>
        <name>Mg(2+)</name>
        <dbReference type="ChEBI" id="CHEBI:18420"/>
    </ligand>
</feature>
<keyword evidence="7" id="KW-0805">Transcription regulation</keyword>
<comment type="cofactor">
    <cofactor evidence="6 7">
        <name>Mg(2+)</name>
        <dbReference type="ChEBI" id="CHEBI:18420"/>
    </cofactor>
    <text evidence="6 7">Binds 1 Mg(2+) ion per subunit.</text>
</comment>
<comment type="catalytic activity">
    <reaction evidence="5 7">
        <text>O-phospho-L-tyrosyl-[protein] + H2O = L-tyrosyl-[protein] + phosphate</text>
        <dbReference type="Rhea" id="RHEA:10684"/>
        <dbReference type="Rhea" id="RHEA-COMP:10136"/>
        <dbReference type="Rhea" id="RHEA-COMP:20101"/>
        <dbReference type="ChEBI" id="CHEBI:15377"/>
        <dbReference type="ChEBI" id="CHEBI:43474"/>
        <dbReference type="ChEBI" id="CHEBI:46858"/>
        <dbReference type="ChEBI" id="CHEBI:61978"/>
        <dbReference type="EC" id="3.1.3.48"/>
    </reaction>
</comment>
<dbReference type="InterPro" id="IPR028472">
    <property type="entry name" value="EYA"/>
</dbReference>
<dbReference type="EMBL" id="JALJAT010000052">
    <property type="protein sequence ID" value="KAK4467465.1"/>
    <property type="molecule type" value="Genomic_DNA"/>
</dbReference>
<accession>A0AAE1Z4M4</accession>
<dbReference type="AlphaFoldDB" id="A0AAE1Z4M4"/>
<keyword evidence="4 7" id="KW-0904">Protein phosphatase</keyword>
<keyword evidence="7" id="KW-0804">Transcription</keyword>
<dbReference type="PANTHER" id="PTHR10190:SF16">
    <property type="entry name" value="DEVELOPMENTAL PROTEIN EYES ABSENT"/>
    <property type="match status" value="1"/>
</dbReference>
<keyword evidence="9" id="KW-1185">Reference proteome</keyword>
<dbReference type="Gene3D" id="3.40.50.12350">
    <property type="match status" value="1"/>
</dbReference>
<dbReference type="GO" id="GO:2001240">
    <property type="term" value="P:negative regulation of extrinsic apoptotic signaling pathway in absence of ligand"/>
    <property type="evidence" value="ECO:0007669"/>
    <property type="project" value="TreeGrafter"/>
</dbReference>
<reference evidence="8" key="2">
    <citation type="journal article" date="2023" name="Infect Dis Poverty">
        <title>Chromosome-scale genome of the human blood fluke Schistosoma mekongi and its implications for public health.</title>
        <authorList>
            <person name="Zhou M."/>
            <person name="Xu L."/>
            <person name="Xu D."/>
            <person name="Chen W."/>
            <person name="Khan J."/>
            <person name="Hu Y."/>
            <person name="Huang H."/>
            <person name="Wei H."/>
            <person name="Zhang Y."/>
            <person name="Chusongsang P."/>
            <person name="Tanasarnprasert K."/>
            <person name="Hu X."/>
            <person name="Limpanont Y."/>
            <person name="Lv Z."/>
        </authorList>
    </citation>
    <scope>NUCLEOTIDE SEQUENCE</scope>
    <source>
        <strain evidence="8">LV_2022a</strain>
    </source>
</reference>
<comment type="caution">
    <text evidence="8">The sequence shown here is derived from an EMBL/GenBank/DDBJ whole genome shotgun (WGS) entry which is preliminary data.</text>
</comment>
<keyword evidence="6 7" id="KW-0479">Metal-binding</keyword>
<keyword evidence="3 6" id="KW-0460">Magnesium</keyword>
<sequence length="66" mass="7837">MFYIEIGKENCFERILSRFGRKCIYVVIGDGKEEEDAAKQFHWPFWRMNTHSDLIALNHALDLGYL</sequence>
<dbReference type="InterPro" id="IPR038102">
    <property type="entry name" value="EYA_dom_sf"/>
</dbReference>
<protein>
    <recommendedName>
        <fullName evidence="7">Eyes absent homolog</fullName>
        <ecNumber evidence="7">3.1.3.48</ecNumber>
    </recommendedName>
</protein>